<dbReference type="Proteomes" id="UP001595999">
    <property type="component" value="Unassembled WGS sequence"/>
</dbReference>
<accession>A0ABV8ZWV6</accession>
<evidence type="ECO:0000313" key="2">
    <source>
        <dbReference type="EMBL" id="MFC4492187.1"/>
    </source>
</evidence>
<reference evidence="3" key="1">
    <citation type="journal article" date="2019" name="Int. J. Syst. Evol. Microbiol.">
        <title>The Global Catalogue of Microorganisms (GCM) 10K type strain sequencing project: providing services to taxonomists for standard genome sequencing and annotation.</title>
        <authorList>
            <consortium name="The Broad Institute Genomics Platform"/>
            <consortium name="The Broad Institute Genome Sequencing Center for Infectious Disease"/>
            <person name="Wu L."/>
            <person name="Ma J."/>
        </authorList>
    </citation>
    <scope>NUCLEOTIDE SEQUENCE [LARGE SCALE GENOMIC DNA]</scope>
    <source>
        <strain evidence="3">CGMCC 4.7608</strain>
    </source>
</reference>
<sequence>MLFGLTPLGVFHTIISLLAVVFGAVALWRDGRISPRNRLGQAYVIGTLISCVTALGIFQHGGFGKPHALALITLATLLLALLAEFKGVFGGKAAHVSAIGLSATFLFHWIPAITETSTRLPLGHPLLSSPDAPSLQIATGVLLLLFIAGAARQWKIINAALKAGAA</sequence>
<name>A0ABV8ZWV6_9NEIS</name>
<keyword evidence="1" id="KW-0472">Membrane</keyword>
<feature type="transmembrane region" description="Helical" evidence="1">
    <location>
        <begin position="95"/>
        <end position="114"/>
    </location>
</feature>
<gene>
    <name evidence="2" type="ORF">ACFO0R_21460</name>
</gene>
<keyword evidence="1" id="KW-0812">Transmembrane</keyword>
<evidence type="ECO:0008006" key="4">
    <source>
        <dbReference type="Google" id="ProtNLM"/>
    </source>
</evidence>
<feature type="transmembrane region" description="Helical" evidence="1">
    <location>
        <begin position="6"/>
        <end position="28"/>
    </location>
</feature>
<proteinExistence type="predicted"/>
<feature type="transmembrane region" description="Helical" evidence="1">
    <location>
        <begin position="66"/>
        <end position="83"/>
    </location>
</feature>
<feature type="transmembrane region" description="Helical" evidence="1">
    <location>
        <begin position="40"/>
        <end position="60"/>
    </location>
</feature>
<protein>
    <recommendedName>
        <fullName evidence="4">DUF2306 domain-containing protein</fullName>
    </recommendedName>
</protein>
<evidence type="ECO:0000256" key="1">
    <source>
        <dbReference type="SAM" id="Phobius"/>
    </source>
</evidence>
<feature type="transmembrane region" description="Helical" evidence="1">
    <location>
        <begin position="134"/>
        <end position="151"/>
    </location>
</feature>
<dbReference type="EMBL" id="JBHSEK010000022">
    <property type="protein sequence ID" value="MFC4492187.1"/>
    <property type="molecule type" value="Genomic_DNA"/>
</dbReference>
<evidence type="ECO:0000313" key="3">
    <source>
        <dbReference type="Proteomes" id="UP001595999"/>
    </source>
</evidence>
<keyword evidence="1" id="KW-1133">Transmembrane helix</keyword>
<comment type="caution">
    <text evidence="2">The sequence shown here is derived from an EMBL/GenBank/DDBJ whole genome shotgun (WGS) entry which is preliminary data.</text>
</comment>
<organism evidence="2 3">
    <name type="scientific">Chromobacterium aquaticum</name>
    <dbReference type="NCBI Taxonomy" id="467180"/>
    <lineage>
        <taxon>Bacteria</taxon>
        <taxon>Pseudomonadati</taxon>
        <taxon>Pseudomonadota</taxon>
        <taxon>Betaproteobacteria</taxon>
        <taxon>Neisseriales</taxon>
        <taxon>Chromobacteriaceae</taxon>
        <taxon>Chromobacterium</taxon>
    </lineage>
</organism>
<dbReference type="RefSeq" id="WP_156183740.1">
    <property type="nucleotide sequence ID" value="NZ_JAJOHW010000008.1"/>
</dbReference>
<keyword evidence="3" id="KW-1185">Reference proteome</keyword>